<accession>A0A3L7IUP1</accession>
<dbReference type="Pfam" id="PF16154">
    <property type="entry name" value="DUF4862"/>
    <property type="match status" value="1"/>
</dbReference>
<dbReference type="AlphaFoldDB" id="A0A3L7IUP1"/>
<reference evidence="1 2" key="1">
    <citation type="submission" date="2018-10" db="EMBL/GenBank/DDBJ databases">
        <authorList>
            <person name="Li J."/>
        </authorList>
    </citation>
    <scope>NUCLEOTIDE SEQUENCE [LARGE SCALE GENOMIC DNA]</scope>
    <source>
        <strain evidence="1 2">ZD1-4</strain>
    </source>
</reference>
<dbReference type="OrthoDB" id="7307665at2"/>
<evidence type="ECO:0000313" key="2">
    <source>
        <dbReference type="Proteomes" id="UP000282460"/>
    </source>
</evidence>
<dbReference type="Proteomes" id="UP000282460">
    <property type="component" value="Unassembled WGS sequence"/>
</dbReference>
<name>A0A3L7IUP1_9MICO</name>
<proteinExistence type="predicted"/>
<keyword evidence="2" id="KW-1185">Reference proteome</keyword>
<evidence type="ECO:0000313" key="1">
    <source>
        <dbReference type="EMBL" id="RLQ81071.1"/>
    </source>
</evidence>
<protein>
    <submittedName>
        <fullName evidence="1">DUF4862 family protein</fullName>
    </submittedName>
</protein>
<organism evidence="1 2">
    <name type="scientific">Mycetocola zhadangensis</name>
    <dbReference type="NCBI Taxonomy" id="1164595"/>
    <lineage>
        <taxon>Bacteria</taxon>
        <taxon>Bacillati</taxon>
        <taxon>Actinomycetota</taxon>
        <taxon>Actinomycetes</taxon>
        <taxon>Micrococcales</taxon>
        <taxon>Microbacteriaceae</taxon>
        <taxon>Mycetocola</taxon>
    </lineage>
</organism>
<dbReference type="InterPro" id="IPR032344">
    <property type="entry name" value="DUF4862"/>
</dbReference>
<dbReference type="EMBL" id="RCWJ01000005">
    <property type="protein sequence ID" value="RLQ81071.1"/>
    <property type="molecule type" value="Genomic_DNA"/>
</dbReference>
<gene>
    <name evidence="1" type="ORF">D9V28_15105</name>
</gene>
<sequence>MTIAVQAGSVGREGILISSYAASPAHSSWDPELEGELLPALCSLPGVVGLEVPWLGRVHPHDDAWFLRNVPAGARLALTPLPYVMRRCAADPQYGIASRNAAGRASALEDMQRLAADVRMLTEQSGAEVALVALHTAPSAAADGAALQDSLHEIAGYDWSGAQLVIEHCDTIMPDRPFEKGFLPLADEIEAISATNTPIGMWLNWGRSIIELRDADAVTAQISAVADSGYLTGLTFSGAAASDGPYGAAWLDAHLPVLSADPESGSLLDDAHVGTAISAAGAVPWLGMKVSRRPSDRSAADVTRTVASNLGVLERMRAAGSRA</sequence>
<comment type="caution">
    <text evidence="1">The sequence shown here is derived from an EMBL/GenBank/DDBJ whole genome shotgun (WGS) entry which is preliminary data.</text>
</comment>
<dbReference type="RefSeq" id="WP_121660546.1">
    <property type="nucleotide sequence ID" value="NZ_BMEK01000004.1"/>
</dbReference>